<gene>
    <name evidence="2" type="ORF">UFOPK2958_00458</name>
</gene>
<sequence>MPRVSIISVIRSEFLKLRTLRSTWLSFAITAALTIGFGALISYVTKMQFPKMSFIEKATFDPIAISLVGTLFAQFAVGVIGALMITSEFVSGSIRTTLAAVPSRIRVLVAKAAVLKFSVLIVGLICAFAAFLLGQVIMSGPGIPTATLADANTLSAVLLAGLYLMLLSLLGFGLGLIIRQTAGTISAFVSILLVLPLITFLLPAAWRDAITKFLPSSLGRSMMSAPGSITEIPLFSPWAATGILIGYVVLIIGIGAYLFEHRDV</sequence>
<keyword evidence="1" id="KW-1133">Transmembrane helix</keyword>
<feature type="transmembrane region" description="Helical" evidence="1">
    <location>
        <begin position="157"/>
        <end position="178"/>
    </location>
</feature>
<reference evidence="2" key="1">
    <citation type="submission" date="2020-05" db="EMBL/GenBank/DDBJ databases">
        <authorList>
            <person name="Chiriac C."/>
            <person name="Salcher M."/>
            <person name="Ghai R."/>
            <person name="Kavagutti S V."/>
        </authorList>
    </citation>
    <scope>NUCLEOTIDE SEQUENCE</scope>
</reference>
<accession>A0A6J6W948</accession>
<dbReference type="Pfam" id="PF12730">
    <property type="entry name" value="ABC2_membrane_4"/>
    <property type="match status" value="1"/>
</dbReference>
<feature type="transmembrane region" description="Helical" evidence="1">
    <location>
        <begin position="63"/>
        <end position="85"/>
    </location>
</feature>
<dbReference type="AlphaFoldDB" id="A0A6J6W948"/>
<keyword evidence="1" id="KW-0472">Membrane</keyword>
<feature type="transmembrane region" description="Helical" evidence="1">
    <location>
        <begin position="113"/>
        <end position="137"/>
    </location>
</feature>
<organism evidence="2">
    <name type="scientific">freshwater metagenome</name>
    <dbReference type="NCBI Taxonomy" id="449393"/>
    <lineage>
        <taxon>unclassified sequences</taxon>
        <taxon>metagenomes</taxon>
        <taxon>ecological metagenomes</taxon>
    </lineage>
</organism>
<feature type="transmembrane region" description="Helical" evidence="1">
    <location>
        <begin position="185"/>
        <end position="206"/>
    </location>
</feature>
<feature type="transmembrane region" description="Helical" evidence="1">
    <location>
        <begin position="238"/>
        <end position="259"/>
    </location>
</feature>
<dbReference type="PANTHER" id="PTHR37305">
    <property type="entry name" value="INTEGRAL MEMBRANE PROTEIN-RELATED"/>
    <property type="match status" value="1"/>
</dbReference>
<protein>
    <submittedName>
        <fullName evidence="2">Unannotated protein</fullName>
    </submittedName>
</protein>
<dbReference type="GO" id="GO:0005886">
    <property type="term" value="C:plasma membrane"/>
    <property type="evidence" value="ECO:0007669"/>
    <property type="project" value="UniProtKB-SubCell"/>
</dbReference>
<dbReference type="PANTHER" id="PTHR37305:SF1">
    <property type="entry name" value="MEMBRANE PROTEIN"/>
    <property type="match status" value="1"/>
</dbReference>
<dbReference type="GO" id="GO:0140359">
    <property type="term" value="F:ABC-type transporter activity"/>
    <property type="evidence" value="ECO:0007669"/>
    <property type="project" value="InterPro"/>
</dbReference>
<keyword evidence="1" id="KW-0812">Transmembrane</keyword>
<proteinExistence type="predicted"/>
<evidence type="ECO:0000313" key="2">
    <source>
        <dbReference type="EMBL" id="CAB4779886.1"/>
    </source>
</evidence>
<feature type="transmembrane region" description="Helical" evidence="1">
    <location>
        <begin position="21"/>
        <end position="43"/>
    </location>
</feature>
<evidence type="ECO:0000256" key="1">
    <source>
        <dbReference type="SAM" id="Phobius"/>
    </source>
</evidence>
<name>A0A6J6W948_9ZZZZ</name>
<dbReference type="EMBL" id="CAFAAB010000036">
    <property type="protein sequence ID" value="CAB4779886.1"/>
    <property type="molecule type" value="Genomic_DNA"/>
</dbReference>